<dbReference type="Proteomes" id="UP001233999">
    <property type="component" value="Unassembled WGS sequence"/>
</dbReference>
<reference evidence="2" key="2">
    <citation type="submission" date="2023-05" db="EMBL/GenBank/DDBJ databases">
        <authorList>
            <person name="Fouks B."/>
        </authorList>
    </citation>
    <scope>NUCLEOTIDE SEQUENCE</scope>
    <source>
        <strain evidence="2">Stay&amp;Tobe</strain>
        <tissue evidence="2">Testes</tissue>
    </source>
</reference>
<evidence type="ECO:0000313" key="2">
    <source>
        <dbReference type="EMBL" id="KAJ9584101.1"/>
    </source>
</evidence>
<sequence length="80" mass="8867">MALNWSGVWLLVLLSGCVTCQDDDDDDKIPVSEHEFPKENIATRPNYRGPGHWATPAPDSGIDLGFVPIKLYTQVSHIMS</sequence>
<reference evidence="2" key="1">
    <citation type="journal article" date="2023" name="IScience">
        <title>Live-bearing cockroach genome reveals convergent evolutionary mechanisms linked to viviparity in insects and beyond.</title>
        <authorList>
            <person name="Fouks B."/>
            <person name="Harrison M.C."/>
            <person name="Mikhailova A.A."/>
            <person name="Marchal E."/>
            <person name="English S."/>
            <person name="Carruthers M."/>
            <person name="Jennings E.C."/>
            <person name="Chiamaka E.L."/>
            <person name="Frigard R.A."/>
            <person name="Pippel M."/>
            <person name="Attardo G.M."/>
            <person name="Benoit J.B."/>
            <person name="Bornberg-Bauer E."/>
            <person name="Tobe S.S."/>
        </authorList>
    </citation>
    <scope>NUCLEOTIDE SEQUENCE</scope>
    <source>
        <strain evidence="2">Stay&amp;Tobe</strain>
    </source>
</reference>
<proteinExistence type="predicted"/>
<accession>A0AAD7ZPE8</accession>
<gene>
    <name evidence="2" type="ORF">L9F63_021555</name>
</gene>
<organism evidence="2 3">
    <name type="scientific">Diploptera punctata</name>
    <name type="common">Pacific beetle cockroach</name>
    <dbReference type="NCBI Taxonomy" id="6984"/>
    <lineage>
        <taxon>Eukaryota</taxon>
        <taxon>Metazoa</taxon>
        <taxon>Ecdysozoa</taxon>
        <taxon>Arthropoda</taxon>
        <taxon>Hexapoda</taxon>
        <taxon>Insecta</taxon>
        <taxon>Pterygota</taxon>
        <taxon>Neoptera</taxon>
        <taxon>Polyneoptera</taxon>
        <taxon>Dictyoptera</taxon>
        <taxon>Blattodea</taxon>
        <taxon>Blaberoidea</taxon>
        <taxon>Blaberidae</taxon>
        <taxon>Diplopterinae</taxon>
        <taxon>Diploptera</taxon>
    </lineage>
</organism>
<dbReference type="AlphaFoldDB" id="A0AAD7ZPE8"/>
<keyword evidence="1" id="KW-0732">Signal</keyword>
<dbReference type="EMBL" id="JASPKZ010007468">
    <property type="protein sequence ID" value="KAJ9584101.1"/>
    <property type="molecule type" value="Genomic_DNA"/>
</dbReference>
<name>A0AAD7ZPE8_DIPPU</name>
<evidence type="ECO:0000256" key="1">
    <source>
        <dbReference type="SAM" id="SignalP"/>
    </source>
</evidence>
<protein>
    <submittedName>
        <fullName evidence="2">Uncharacterized protein</fullName>
    </submittedName>
</protein>
<evidence type="ECO:0000313" key="3">
    <source>
        <dbReference type="Proteomes" id="UP001233999"/>
    </source>
</evidence>
<keyword evidence="3" id="KW-1185">Reference proteome</keyword>
<comment type="caution">
    <text evidence="2">The sequence shown here is derived from an EMBL/GenBank/DDBJ whole genome shotgun (WGS) entry which is preliminary data.</text>
</comment>
<feature type="chain" id="PRO_5042180252" evidence="1">
    <location>
        <begin position="21"/>
        <end position="80"/>
    </location>
</feature>
<feature type="signal peptide" evidence="1">
    <location>
        <begin position="1"/>
        <end position="20"/>
    </location>
</feature>